<accession>A0A178Z8T0</accession>
<dbReference type="STRING" id="1367422.A0A178Z8T0"/>
<dbReference type="GeneID" id="30013547"/>
<protein>
    <submittedName>
        <fullName evidence="3">Uncharacterized protein</fullName>
    </submittedName>
</protein>
<dbReference type="Proteomes" id="UP000078343">
    <property type="component" value="Unassembled WGS sequence"/>
</dbReference>
<evidence type="ECO:0000313" key="4">
    <source>
        <dbReference type="Proteomes" id="UP000078343"/>
    </source>
</evidence>
<feature type="region of interest" description="Disordered" evidence="1">
    <location>
        <begin position="57"/>
        <end position="146"/>
    </location>
</feature>
<keyword evidence="2" id="KW-0472">Membrane</keyword>
<dbReference type="OrthoDB" id="4151459at2759"/>
<evidence type="ECO:0000313" key="3">
    <source>
        <dbReference type="EMBL" id="OAP56200.1"/>
    </source>
</evidence>
<feature type="compositionally biased region" description="Basic and acidic residues" evidence="1">
    <location>
        <begin position="109"/>
        <end position="120"/>
    </location>
</feature>
<evidence type="ECO:0000256" key="2">
    <source>
        <dbReference type="SAM" id="Phobius"/>
    </source>
</evidence>
<dbReference type="EMBL" id="LVYI01000009">
    <property type="protein sequence ID" value="OAP56200.1"/>
    <property type="molecule type" value="Genomic_DNA"/>
</dbReference>
<comment type="caution">
    <text evidence="3">The sequence shown here is derived from an EMBL/GenBank/DDBJ whole genome shotgun (WGS) entry which is preliminary data.</text>
</comment>
<evidence type="ECO:0000256" key="1">
    <source>
        <dbReference type="SAM" id="MobiDB-lite"/>
    </source>
</evidence>
<dbReference type="RefSeq" id="XP_018689567.1">
    <property type="nucleotide sequence ID" value="XM_018840886.1"/>
</dbReference>
<keyword evidence="2" id="KW-1133">Transmembrane helix</keyword>
<gene>
    <name evidence="3" type="ORF">AYL99_09379</name>
</gene>
<organism evidence="3 4">
    <name type="scientific">Fonsecaea erecta</name>
    <dbReference type="NCBI Taxonomy" id="1367422"/>
    <lineage>
        <taxon>Eukaryota</taxon>
        <taxon>Fungi</taxon>
        <taxon>Dikarya</taxon>
        <taxon>Ascomycota</taxon>
        <taxon>Pezizomycotina</taxon>
        <taxon>Eurotiomycetes</taxon>
        <taxon>Chaetothyriomycetidae</taxon>
        <taxon>Chaetothyriales</taxon>
        <taxon>Herpotrichiellaceae</taxon>
        <taxon>Fonsecaea</taxon>
    </lineage>
</organism>
<sequence>MSLMGRSPRLVIINNNDGHNTKKSKGWLIAVIVLSSISLFCGILAMVLRMLARRRARGAKDQPSIAGPSEESTNLADASIVDSRQKEHPYYKSTGYEATPDQNQTLLGNDERDPVTRWDSDSGVAAGVQRPESIASSYNAPPPRYE</sequence>
<keyword evidence="2" id="KW-0812">Transmembrane</keyword>
<keyword evidence="4" id="KW-1185">Reference proteome</keyword>
<name>A0A178Z8T0_9EURO</name>
<feature type="transmembrane region" description="Helical" evidence="2">
    <location>
        <begin position="27"/>
        <end position="48"/>
    </location>
</feature>
<proteinExistence type="predicted"/>
<reference evidence="3 4" key="1">
    <citation type="submission" date="2016-04" db="EMBL/GenBank/DDBJ databases">
        <title>Draft genome of Fonsecaea erecta CBS 125763.</title>
        <authorList>
            <person name="Weiss V.A."/>
            <person name="Vicente V.A."/>
            <person name="Raittz R.T."/>
            <person name="Moreno L.F."/>
            <person name="De Souza E.M."/>
            <person name="Pedrosa F.O."/>
            <person name="Steffens M.B."/>
            <person name="Faoro H."/>
            <person name="Tadra-Sfeir M.Z."/>
            <person name="Najafzadeh M.J."/>
            <person name="Felipe M.S."/>
            <person name="Teixeira M."/>
            <person name="Sun J."/>
            <person name="Xi L."/>
            <person name="Gomes R."/>
            <person name="De Azevedo C.M."/>
            <person name="Salgado C.G."/>
            <person name="Da Silva M.B."/>
            <person name="Nascimento M.F."/>
            <person name="Queiroz-Telles F."/>
            <person name="Attili D.S."/>
            <person name="Gorbushina A."/>
        </authorList>
    </citation>
    <scope>NUCLEOTIDE SEQUENCE [LARGE SCALE GENOMIC DNA]</scope>
    <source>
        <strain evidence="3 4">CBS 125763</strain>
    </source>
</reference>
<dbReference type="AlphaFoldDB" id="A0A178Z8T0"/>